<proteinExistence type="predicted"/>
<dbReference type="EMBL" id="CP018477">
    <property type="protein sequence ID" value="ASV74973.1"/>
    <property type="molecule type" value="Genomic_DNA"/>
</dbReference>
<evidence type="ECO:0000313" key="2">
    <source>
        <dbReference type="EMBL" id="ASV74973.1"/>
    </source>
</evidence>
<keyword evidence="2" id="KW-0808">Transferase</keyword>
<feature type="domain" description="Glycosyltransferase 2-like" evidence="1">
    <location>
        <begin position="9"/>
        <end position="171"/>
    </location>
</feature>
<dbReference type="InterPro" id="IPR029044">
    <property type="entry name" value="Nucleotide-diphossugar_trans"/>
</dbReference>
<sequence>MPSFLVTVLTAGFNARKYLKRYLEGLVLQDYTPLQIVFVDDGSTDGSLEFIQYWVTRVNFAAELFITLRQENRGPHVAMNHGLRFATGDLILPVDADDMLLPGAVHAFVKAFEDNPTVDLVYAEHRRCDENFQPLLRPKLSPRLKDSSNLLYNLLRYGMFIPAGAYCYRRRCLDYLPNKQFTPEYQAQNLELLLHTAARGRCLYLDAETVELTVRSNSRSRAKSLERLKRKVYGSHRLQREVARQYAVPWSVRAKLEARLLPLELDYYFLSGMRQAFFRAWLKALCLGVASRKHVIQAFSLLSPRWRSKVVDRYFSGYDLATVS</sequence>
<dbReference type="OrthoDB" id="9784574at2"/>
<dbReference type="SUPFAM" id="SSF53448">
    <property type="entry name" value="Nucleotide-diphospho-sugar transferases"/>
    <property type="match status" value="1"/>
</dbReference>
<dbReference type="CDD" id="cd00761">
    <property type="entry name" value="Glyco_tranf_GTA_type"/>
    <property type="match status" value="1"/>
</dbReference>
<dbReference type="KEGG" id="ttf:THTE_2371"/>
<dbReference type="Gene3D" id="3.90.550.10">
    <property type="entry name" value="Spore Coat Polysaccharide Biosynthesis Protein SpsA, Chain A"/>
    <property type="match status" value="1"/>
</dbReference>
<dbReference type="GO" id="GO:0016758">
    <property type="term" value="F:hexosyltransferase activity"/>
    <property type="evidence" value="ECO:0007669"/>
    <property type="project" value="UniProtKB-ARBA"/>
</dbReference>
<accession>A0A286RG85</accession>
<gene>
    <name evidence="2" type="ORF">THTE_2371</name>
</gene>
<dbReference type="RefSeq" id="WP_095415161.1">
    <property type="nucleotide sequence ID" value="NZ_CP018477.1"/>
</dbReference>
<organism evidence="2 3">
    <name type="scientific">Thermogutta terrifontis</name>
    <dbReference type="NCBI Taxonomy" id="1331910"/>
    <lineage>
        <taxon>Bacteria</taxon>
        <taxon>Pseudomonadati</taxon>
        <taxon>Planctomycetota</taxon>
        <taxon>Planctomycetia</taxon>
        <taxon>Pirellulales</taxon>
        <taxon>Thermoguttaceae</taxon>
        <taxon>Thermogutta</taxon>
    </lineage>
</organism>
<evidence type="ECO:0000259" key="1">
    <source>
        <dbReference type="Pfam" id="PF00535"/>
    </source>
</evidence>
<keyword evidence="3" id="KW-1185">Reference proteome</keyword>
<dbReference type="InterPro" id="IPR001173">
    <property type="entry name" value="Glyco_trans_2-like"/>
</dbReference>
<reference evidence="2 3" key="1">
    <citation type="journal article" name="Front. Microbiol.">
        <title>Sugar Metabolism of the First Thermophilic Planctomycete Thermogutta terrifontis: Comparative Genomic and Transcriptomic Approaches.</title>
        <authorList>
            <person name="Elcheninov A.G."/>
            <person name="Menzel P."/>
            <person name="Gudbergsdottir S.R."/>
            <person name="Slesarev A.I."/>
            <person name="Kadnikov V.V."/>
            <person name="Krogh A."/>
            <person name="Bonch-Osmolovskaya E.A."/>
            <person name="Peng X."/>
            <person name="Kublanov I.V."/>
        </authorList>
    </citation>
    <scope>NUCLEOTIDE SEQUENCE [LARGE SCALE GENOMIC DNA]</scope>
    <source>
        <strain evidence="2 3">R1</strain>
    </source>
</reference>
<dbReference type="AlphaFoldDB" id="A0A286RG85"/>
<dbReference type="Proteomes" id="UP000215086">
    <property type="component" value="Chromosome"/>
</dbReference>
<protein>
    <submittedName>
        <fullName evidence="2">Putative glycosyl transferase</fullName>
    </submittedName>
</protein>
<name>A0A286RG85_9BACT</name>
<dbReference type="Pfam" id="PF00535">
    <property type="entry name" value="Glycos_transf_2"/>
    <property type="match status" value="1"/>
</dbReference>
<evidence type="ECO:0000313" key="3">
    <source>
        <dbReference type="Proteomes" id="UP000215086"/>
    </source>
</evidence>
<dbReference type="PANTHER" id="PTHR22916">
    <property type="entry name" value="GLYCOSYLTRANSFERASE"/>
    <property type="match status" value="1"/>
</dbReference>